<dbReference type="GO" id="GO:0090110">
    <property type="term" value="P:COPII-coated vesicle cargo loading"/>
    <property type="evidence" value="ECO:0007669"/>
    <property type="project" value="TreeGrafter"/>
</dbReference>
<accession>A0A6F9DHZ2</accession>
<feature type="compositionally biased region" description="Polar residues" evidence="1">
    <location>
        <begin position="26"/>
        <end position="38"/>
    </location>
</feature>
<feature type="compositionally biased region" description="Polar residues" evidence="1">
    <location>
        <begin position="945"/>
        <end position="960"/>
    </location>
</feature>
<reference evidence="3" key="1">
    <citation type="submission" date="2020-04" db="EMBL/GenBank/DDBJ databases">
        <authorList>
            <person name="Neveu A P."/>
        </authorList>
    </citation>
    <scope>NUCLEOTIDE SEQUENCE</scope>
    <source>
        <tissue evidence="3">Whole embryo</tissue>
    </source>
</reference>
<dbReference type="CDD" id="cd00198">
    <property type="entry name" value="vWFA"/>
    <property type="match status" value="1"/>
</dbReference>
<feature type="region of interest" description="Disordered" evidence="1">
    <location>
        <begin position="111"/>
        <end position="173"/>
    </location>
</feature>
<dbReference type="EMBL" id="LR786788">
    <property type="protein sequence ID" value="CAB3262650.1"/>
    <property type="molecule type" value="mRNA"/>
</dbReference>
<dbReference type="PANTHER" id="PTHR13803:SF36">
    <property type="entry name" value="TYPE A VON WILLEBRAND FACTOR DOMAIN-CONTAINING PROTEIN"/>
    <property type="match status" value="1"/>
</dbReference>
<evidence type="ECO:0000313" key="3">
    <source>
        <dbReference type="EMBL" id="CAB3262650.1"/>
    </source>
</evidence>
<dbReference type="InterPro" id="IPR002035">
    <property type="entry name" value="VWF_A"/>
</dbReference>
<dbReference type="GO" id="GO:0000149">
    <property type="term" value="F:SNARE binding"/>
    <property type="evidence" value="ECO:0007669"/>
    <property type="project" value="TreeGrafter"/>
</dbReference>
<proteinExistence type="evidence at transcript level"/>
<feature type="compositionally biased region" description="Basic residues" evidence="1">
    <location>
        <begin position="924"/>
        <end position="934"/>
    </location>
</feature>
<dbReference type="Gene3D" id="3.40.50.410">
    <property type="entry name" value="von Willebrand factor, type A domain"/>
    <property type="match status" value="1"/>
</dbReference>
<protein>
    <submittedName>
        <fullName evidence="3">Uncharacterized protein LOC100181368</fullName>
    </submittedName>
</protein>
<feature type="domain" description="VWFA" evidence="2">
    <location>
        <begin position="446"/>
        <end position="674"/>
    </location>
</feature>
<dbReference type="InterPro" id="IPR036465">
    <property type="entry name" value="vWFA_dom_sf"/>
</dbReference>
<dbReference type="PANTHER" id="PTHR13803">
    <property type="entry name" value="SEC24-RELATED PROTEIN"/>
    <property type="match status" value="1"/>
</dbReference>
<dbReference type="AlphaFoldDB" id="A0A6F9DHZ2"/>
<dbReference type="InterPro" id="IPR050550">
    <property type="entry name" value="SEC23_SEC24_subfamily"/>
</dbReference>
<feature type="compositionally biased region" description="Low complexity" evidence="1">
    <location>
        <begin position="57"/>
        <end position="68"/>
    </location>
</feature>
<dbReference type="GO" id="GO:0030127">
    <property type="term" value="C:COPII vesicle coat"/>
    <property type="evidence" value="ECO:0007669"/>
    <property type="project" value="TreeGrafter"/>
</dbReference>
<gene>
    <name evidence="3" type="primary">LOC100181368</name>
</gene>
<sequence length="960" mass="103979">MDFGSSHVFAGSSDDKTYYSSVPKEITSTTQHGTQNEVQDPIYESIDRKAQSWQNKELPQLPEEALAPPTKPKVPEKPAIYRTQSLSDKLRKALEVREKELESNSKLQPVFHEYDAVEMGENKSGSGPPLPPRTTLPHVPSSPTSQAKKTVSKKEPIYVPHTANKGAPTASIPMLRPPPSSIKRKTPQPDVNFANFTQPVAGGDLKQTVTTKQTSNVPEEVAWDAMPTANTHKVAVPNPYHEFQQTSLERLYPMLPSADEDSNSHLAQPSIVPSAPQLSHTLVRRDAEFLKDQLRSSALVVNGSGSNSDSVDTNLQPDGESGLLQVLPTAPRLTASMIRRDQQRASPSPLHRTNSMESVYSSADTNVVCIKLGIIGEKNGSQMCYAPPVQCATCTASNVNASEEWICKFCGSKNFSPCPQIPERFASDVTYVLQPPMQTLGNNDSLVVLCIDTSGSMCVTSKVESPSGNLFVSRLQGVQQAIHEQLNRISTSNPGARVALVTFSDVVQMLGDGSPSQHLKLDDMQLFDFDYLHYVGSTAPLPSPISKSKGQLDNAVSNLKEGGVTALGPALLLSTALASQKPGSQVIVCTDGRANVGVGSLETESDYELCHHFYKQTTEMASMSGVIVSILSIAGTDCRLVELGKVAQKTSGKVSIVEANNISEEFHDILSDTVLATNVSIDLVTHKQLYFSSTEGVVGSNVGNFVGNITNDSETSFRYGIKRDGEFANVTPPQEAPFQLKIMYRPPDGSVCLRVITQMRPVTENRELAESEMNLGVVGAYASQSAAKLALEGEIDYAREVTNAHKQLLFRGMSLRSQTSSIATLKEEEKIYESVKSKIDDIGRELAKVDVSSSSEDLSSPDIIPCEVDVYEGVGGVPTLPRGADVPPALPPRGRSMQQPNKLSKAPSLESMLSKLPSIPKGPIGKKKKNKKKVAQQYKDETAQKMFSFSKATSSRMVGS</sequence>
<feature type="region of interest" description="Disordered" evidence="1">
    <location>
        <begin position="879"/>
        <end position="960"/>
    </location>
</feature>
<name>A0A6F9DHZ2_9ASCI</name>
<dbReference type="SUPFAM" id="SSF53300">
    <property type="entry name" value="vWA-like"/>
    <property type="match status" value="1"/>
</dbReference>
<evidence type="ECO:0000259" key="2">
    <source>
        <dbReference type="PROSITE" id="PS50234"/>
    </source>
</evidence>
<dbReference type="GO" id="GO:0070971">
    <property type="term" value="C:endoplasmic reticulum exit site"/>
    <property type="evidence" value="ECO:0007669"/>
    <property type="project" value="TreeGrafter"/>
</dbReference>
<dbReference type="GO" id="GO:0008270">
    <property type="term" value="F:zinc ion binding"/>
    <property type="evidence" value="ECO:0007669"/>
    <property type="project" value="TreeGrafter"/>
</dbReference>
<dbReference type="SMART" id="SM00327">
    <property type="entry name" value="VWA"/>
    <property type="match status" value="1"/>
</dbReference>
<dbReference type="PROSITE" id="PS50234">
    <property type="entry name" value="VWFA"/>
    <property type="match status" value="1"/>
</dbReference>
<organism evidence="3">
    <name type="scientific">Phallusia mammillata</name>
    <dbReference type="NCBI Taxonomy" id="59560"/>
    <lineage>
        <taxon>Eukaryota</taxon>
        <taxon>Metazoa</taxon>
        <taxon>Chordata</taxon>
        <taxon>Tunicata</taxon>
        <taxon>Ascidiacea</taxon>
        <taxon>Phlebobranchia</taxon>
        <taxon>Ascidiidae</taxon>
        <taxon>Phallusia</taxon>
    </lineage>
</organism>
<feature type="region of interest" description="Disordered" evidence="1">
    <location>
        <begin position="1"/>
        <end position="85"/>
    </location>
</feature>
<evidence type="ECO:0000256" key="1">
    <source>
        <dbReference type="SAM" id="MobiDB-lite"/>
    </source>
</evidence>